<dbReference type="AlphaFoldDB" id="A0A0G3XNL4"/>
<dbReference type="OrthoDB" id="7409737at2"/>
<accession>A0A0G3XNL4</accession>
<sequence length="92" mass="10105">MTHPLLAFMATPMADPETRALRRMRHTWVLLCAALILAVALNPASVSLFGPWGALPALLLLMATPIVGMIYWRAKTRADAAWNRSDHPKGEA</sequence>
<keyword evidence="2" id="KW-1185">Reference proteome</keyword>
<gene>
    <name evidence="1" type="ORF">AB433_18920</name>
</gene>
<geneLocation type="plasmid" evidence="1 2">
    <name>p2</name>
</geneLocation>
<dbReference type="Proteomes" id="UP000035287">
    <property type="component" value="Plasmid p2"/>
</dbReference>
<organism evidence="1 2">
    <name type="scientific">Croceicoccus naphthovorans</name>
    <dbReference type="NCBI Taxonomy" id="1348774"/>
    <lineage>
        <taxon>Bacteria</taxon>
        <taxon>Pseudomonadati</taxon>
        <taxon>Pseudomonadota</taxon>
        <taxon>Alphaproteobacteria</taxon>
        <taxon>Sphingomonadales</taxon>
        <taxon>Erythrobacteraceae</taxon>
        <taxon>Croceicoccus</taxon>
    </lineage>
</organism>
<protein>
    <submittedName>
        <fullName evidence="1">Inner membrane protein</fullName>
    </submittedName>
</protein>
<dbReference type="EMBL" id="CP011772">
    <property type="protein sequence ID" value="AKM12206.1"/>
    <property type="molecule type" value="Genomic_DNA"/>
</dbReference>
<reference evidence="1 2" key="1">
    <citation type="submission" date="2015-06" db="EMBL/GenBank/DDBJ databases">
        <authorList>
            <person name="Zeng Y."/>
            <person name="Huang Y."/>
        </authorList>
    </citation>
    <scope>NUCLEOTIDE SEQUENCE [LARGE SCALE GENOMIC DNA]</scope>
    <source>
        <strain evidence="1 2">PQ-2</strain>
        <plasmid evidence="2">Plasmid p2</plasmid>
    </source>
</reference>
<evidence type="ECO:0000313" key="2">
    <source>
        <dbReference type="Proteomes" id="UP000035287"/>
    </source>
</evidence>
<name>A0A0G3XNL4_9SPHN</name>
<evidence type="ECO:0000313" key="1">
    <source>
        <dbReference type="EMBL" id="AKM12206.1"/>
    </source>
</evidence>
<proteinExistence type="predicted"/>
<dbReference type="PATRIC" id="fig|1348774.3.peg.3991"/>
<dbReference type="KEGG" id="cna:AB433_18920"/>
<dbReference type="RefSeq" id="WP_007016053.1">
    <property type="nucleotide sequence ID" value="NZ_CP011772.1"/>
</dbReference>
<keyword evidence="1" id="KW-0614">Plasmid</keyword>